<dbReference type="EMBL" id="JARVKF010000057">
    <property type="protein sequence ID" value="KAK9423910.1"/>
    <property type="molecule type" value="Genomic_DNA"/>
</dbReference>
<dbReference type="InterPro" id="IPR050266">
    <property type="entry name" value="AB_hydrolase_sf"/>
</dbReference>
<dbReference type="PANTHER" id="PTHR43798">
    <property type="entry name" value="MONOACYLGLYCEROL LIPASE"/>
    <property type="match status" value="1"/>
</dbReference>
<protein>
    <recommendedName>
        <fullName evidence="2">AB hydrolase-1 domain-containing protein</fullName>
    </recommendedName>
</protein>
<sequence length="277" mass="30856">MASPLIRKAYLDTKYGQLHYRYAIPSDTHKGTIVFLHQSATSSASLVKLVDQFSAQGYACYAPDMPGFGQSDDPPDFAVEEIKSLGTRWYVDLYVWAFAELDLSNFHIIGHHTGASLATEMAAIKPEVVKSICLIGTSVMTAAERAEMKAQFFDPFNKPVPDGSHLQKTWDYVAKLGGDGDLEVHQQAAIDHIRAWKGRNQIYGAIWDQDKEKYIKEVKCPVIAMCAKDDVLWPYFKHIRRVREDIPMVEIKGAAYSPELDVEGVVAACMPVIEAAA</sequence>
<dbReference type="InterPro" id="IPR029058">
    <property type="entry name" value="AB_hydrolase_fold"/>
</dbReference>
<dbReference type="PANTHER" id="PTHR43798:SF31">
    <property type="entry name" value="AB HYDROLASE SUPERFAMILY PROTEIN YCLE"/>
    <property type="match status" value="1"/>
</dbReference>
<comment type="caution">
    <text evidence="3">The sequence shown here is derived from an EMBL/GenBank/DDBJ whole genome shotgun (WGS) entry which is preliminary data.</text>
</comment>
<dbReference type="PRINTS" id="PR00412">
    <property type="entry name" value="EPOXHYDRLASE"/>
</dbReference>
<dbReference type="Pfam" id="PF00561">
    <property type="entry name" value="Abhydrolase_1"/>
    <property type="match status" value="1"/>
</dbReference>
<reference evidence="3 4" key="1">
    <citation type="journal article" date="2024" name="J. Plant Pathol.">
        <title>Sequence and assembly of the genome of Seiridium unicorne, isolate CBS 538.82, causal agent of cypress canker disease.</title>
        <authorList>
            <person name="Scali E."/>
            <person name="Rocca G.D."/>
            <person name="Danti R."/>
            <person name="Garbelotto M."/>
            <person name="Barberini S."/>
            <person name="Baroncelli R."/>
            <person name="Emiliani G."/>
        </authorList>
    </citation>
    <scope>NUCLEOTIDE SEQUENCE [LARGE SCALE GENOMIC DNA]</scope>
    <source>
        <strain evidence="3 4">BM-138-508</strain>
    </source>
</reference>
<dbReference type="InterPro" id="IPR000073">
    <property type="entry name" value="AB_hydrolase_1"/>
</dbReference>
<dbReference type="InterPro" id="IPR000639">
    <property type="entry name" value="Epox_hydrolase-like"/>
</dbReference>
<evidence type="ECO:0000259" key="2">
    <source>
        <dbReference type="Pfam" id="PF00561"/>
    </source>
</evidence>
<keyword evidence="4" id="KW-1185">Reference proteome</keyword>
<keyword evidence="1" id="KW-0378">Hydrolase</keyword>
<dbReference type="Gene3D" id="3.40.50.1820">
    <property type="entry name" value="alpha/beta hydrolase"/>
    <property type="match status" value="1"/>
</dbReference>
<dbReference type="Proteomes" id="UP001408356">
    <property type="component" value="Unassembled WGS sequence"/>
</dbReference>
<evidence type="ECO:0000256" key="1">
    <source>
        <dbReference type="ARBA" id="ARBA00022801"/>
    </source>
</evidence>
<evidence type="ECO:0000313" key="3">
    <source>
        <dbReference type="EMBL" id="KAK9423910.1"/>
    </source>
</evidence>
<dbReference type="PRINTS" id="PR00111">
    <property type="entry name" value="ABHYDROLASE"/>
</dbReference>
<feature type="domain" description="AB hydrolase-1" evidence="2">
    <location>
        <begin position="32"/>
        <end position="144"/>
    </location>
</feature>
<accession>A0ABR2VAG2</accession>
<proteinExistence type="predicted"/>
<organism evidence="3 4">
    <name type="scientific">Seiridium unicorne</name>
    <dbReference type="NCBI Taxonomy" id="138068"/>
    <lineage>
        <taxon>Eukaryota</taxon>
        <taxon>Fungi</taxon>
        <taxon>Dikarya</taxon>
        <taxon>Ascomycota</taxon>
        <taxon>Pezizomycotina</taxon>
        <taxon>Sordariomycetes</taxon>
        <taxon>Xylariomycetidae</taxon>
        <taxon>Amphisphaeriales</taxon>
        <taxon>Sporocadaceae</taxon>
        <taxon>Seiridium</taxon>
    </lineage>
</organism>
<evidence type="ECO:0000313" key="4">
    <source>
        <dbReference type="Proteomes" id="UP001408356"/>
    </source>
</evidence>
<gene>
    <name evidence="3" type="ORF">SUNI508_03926</name>
</gene>
<name>A0ABR2VAG2_9PEZI</name>
<dbReference type="SUPFAM" id="SSF53474">
    <property type="entry name" value="alpha/beta-Hydrolases"/>
    <property type="match status" value="1"/>
</dbReference>